<keyword evidence="3" id="KW-1185">Reference proteome</keyword>
<dbReference type="Proteomes" id="UP000267077">
    <property type="component" value="Unassembled WGS sequence"/>
</dbReference>
<dbReference type="PANTHER" id="PTHR46623:SF10">
    <property type="entry name" value="CARBOXYMETHYLENEBUTENOLIDASE HOMOLOG"/>
    <property type="match status" value="1"/>
</dbReference>
<sequence length="250" mass="27065">MSRVDITIKTRDGSCPASLFTPNGKTGSWPGVIFFMDGLGIRPTLDEMAQKLADHGYAVLLPDLYYRSGKYEPMVPAEVFADPAKKDTLMKFIGSLDRDKKISDTEAFVQFMGSRDEVKGSQLGCTGYCMGGNVALMAAGAYPERFAAIASFHGGGLASDQPDSPHRFMKGVKGRVYVAGAIEDAHFTDEQKALLDKTLTEDGVRHEVVTYAGAHHGFAVPDHPAFNAGAAEHHWHALTKLLDETLTRAA</sequence>
<evidence type="ECO:0000313" key="3">
    <source>
        <dbReference type="Proteomes" id="UP000267077"/>
    </source>
</evidence>
<accession>A0A3S0S2Y2</accession>
<dbReference type="AlphaFoldDB" id="A0A3S0S2Y2"/>
<dbReference type="InterPro" id="IPR002925">
    <property type="entry name" value="Dienelactn_hydro"/>
</dbReference>
<keyword evidence="2" id="KW-0378">Hydrolase</keyword>
<protein>
    <submittedName>
        <fullName evidence="2">Dienelactone hydrolase family protein</fullName>
    </submittedName>
</protein>
<name>A0A3S0S2Y2_9GAMM</name>
<feature type="domain" description="Dienelactone hydrolase" evidence="1">
    <location>
        <begin position="17"/>
        <end position="244"/>
    </location>
</feature>
<dbReference type="GO" id="GO:0016787">
    <property type="term" value="F:hydrolase activity"/>
    <property type="evidence" value="ECO:0007669"/>
    <property type="project" value="UniProtKB-KW"/>
</dbReference>
<dbReference type="InterPro" id="IPR029058">
    <property type="entry name" value="AB_hydrolase_fold"/>
</dbReference>
<dbReference type="EMBL" id="RYZR01000006">
    <property type="protein sequence ID" value="RUL63222.1"/>
    <property type="molecule type" value="Genomic_DNA"/>
</dbReference>
<comment type="caution">
    <text evidence="2">The sequence shown here is derived from an EMBL/GenBank/DDBJ whole genome shotgun (WGS) entry which is preliminary data.</text>
</comment>
<dbReference type="PANTHER" id="PTHR46623">
    <property type="entry name" value="CARBOXYMETHYLENEBUTENOLIDASE-RELATED"/>
    <property type="match status" value="1"/>
</dbReference>
<proteinExistence type="predicted"/>
<gene>
    <name evidence="2" type="ORF">EKH79_12515</name>
</gene>
<dbReference type="SUPFAM" id="SSF53474">
    <property type="entry name" value="alpha/beta-Hydrolases"/>
    <property type="match status" value="1"/>
</dbReference>
<dbReference type="RefSeq" id="WP_126674158.1">
    <property type="nucleotide sequence ID" value="NZ_RYZR01000006.1"/>
</dbReference>
<dbReference type="InterPro" id="IPR051049">
    <property type="entry name" value="Dienelactone_hydrolase-like"/>
</dbReference>
<reference evidence="2 3" key="1">
    <citation type="submission" date="2018-12" db="EMBL/GenBank/DDBJ databases">
        <title>Dyella dinghuensis sp. nov. DHOA06 and Dyella choica sp. nov. 4M-K27, isolated from forest soil.</title>
        <authorList>
            <person name="Qiu L.-H."/>
            <person name="Gao Z.-H."/>
        </authorList>
    </citation>
    <scope>NUCLEOTIDE SEQUENCE [LARGE SCALE GENOMIC DNA]</scope>
    <source>
        <strain evidence="2 3">DHOA06</strain>
    </source>
</reference>
<dbReference type="OrthoDB" id="9787933at2"/>
<dbReference type="Pfam" id="PF01738">
    <property type="entry name" value="DLH"/>
    <property type="match status" value="1"/>
</dbReference>
<dbReference type="Gene3D" id="3.40.50.1820">
    <property type="entry name" value="alpha/beta hydrolase"/>
    <property type="match status" value="1"/>
</dbReference>
<organism evidence="2 3">
    <name type="scientific">Dyella dinghuensis</name>
    <dbReference type="NCBI Taxonomy" id="1920169"/>
    <lineage>
        <taxon>Bacteria</taxon>
        <taxon>Pseudomonadati</taxon>
        <taxon>Pseudomonadota</taxon>
        <taxon>Gammaproteobacteria</taxon>
        <taxon>Lysobacterales</taxon>
        <taxon>Rhodanobacteraceae</taxon>
        <taxon>Dyella</taxon>
    </lineage>
</organism>
<evidence type="ECO:0000259" key="1">
    <source>
        <dbReference type="Pfam" id="PF01738"/>
    </source>
</evidence>
<evidence type="ECO:0000313" key="2">
    <source>
        <dbReference type="EMBL" id="RUL63222.1"/>
    </source>
</evidence>